<feature type="region of interest" description="Disordered" evidence="1">
    <location>
        <begin position="179"/>
        <end position="230"/>
    </location>
</feature>
<organism evidence="2 3">
    <name type="scientific">Oculimacula yallundae</name>
    <dbReference type="NCBI Taxonomy" id="86028"/>
    <lineage>
        <taxon>Eukaryota</taxon>
        <taxon>Fungi</taxon>
        <taxon>Dikarya</taxon>
        <taxon>Ascomycota</taxon>
        <taxon>Pezizomycotina</taxon>
        <taxon>Leotiomycetes</taxon>
        <taxon>Helotiales</taxon>
        <taxon>Ploettnerulaceae</taxon>
        <taxon>Oculimacula</taxon>
    </lineage>
</organism>
<comment type="caution">
    <text evidence="2">The sequence shown here is derived from an EMBL/GenBank/DDBJ whole genome shotgun (WGS) entry which is preliminary data.</text>
</comment>
<feature type="compositionally biased region" description="Polar residues" evidence="1">
    <location>
        <begin position="195"/>
        <end position="206"/>
    </location>
</feature>
<evidence type="ECO:0000313" key="2">
    <source>
        <dbReference type="EMBL" id="KAL2073956.1"/>
    </source>
</evidence>
<name>A0ABR4CWX3_9HELO</name>
<dbReference type="Proteomes" id="UP001595075">
    <property type="component" value="Unassembled WGS sequence"/>
</dbReference>
<feature type="compositionally biased region" description="Basic and acidic residues" evidence="1">
    <location>
        <begin position="221"/>
        <end position="230"/>
    </location>
</feature>
<evidence type="ECO:0000256" key="1">
    <source>
        <dbReference type="SAM" id="MobiDB-lite"/>
    </source>
</evidence>
<sequence length="230" mass="25941">MAKRLKADSVHTWVEESKKIESKIEDLEETIFVVGADARTKVDALWQHNLPMEDKITEGQRPQLTNGTLDHLERLCGQDALLPILLSQYGTRKYYQLDESVANFKLPSKLLAPCRLHLTGAREADVLYTDKICELLQDIQEDTSNFRIRDQVQTITVMPPDAAQHLVQNSRAMYSPLKKPNLIQDGAGKRVRSMTPPTLSRSSSPDQDLPKSNLIAIIPQETREQDAGPK</sequence>
<proteinExistence type="predicted"/>
<evidence type="ECO:0000313" key="3">
    <source>
        <dbReference type="Proteomes" id="UP001595075"/>
    </source>
</evidence>
<accession>A0ABR4CWX3</accession>
<keyword evidence="3" id="KW-1185">Reference proteome</keyword>
<reference evidence="2 3" key="1">
    <citation type="journal article" date="2024" name="Commun. Biol.">
        <title>Comparative genomic analysis of thermophilic fungi reveals convergent evolutionary adaptations and gene losses.</title>
        <authorList>
            <person name="Steindorff A.S."/>
            <person name="Aguilar-Pontes M.V."/>
            <person name="Robinson A.J."/>
            <person name="Andreopoulos B."/>
            <person name="LaButti K."/>
            <person name="Kuo A."/>
            <person name="Mondo S."/>
            <person name="Riley R."/>
            <person name="Otillar R."/>
            <person name="Haridas S."/>
            <person name="Lipzen A."/>
            <person name="Grimwood J."/>
            <person name="Schmutz J."/>
            <person name="Clum A."/>
            <person name="Reid I.D."/>
            <person name="Moisan M.C."/>
            <person name="Butler G."/>
            <person name="Nguyen T.T.M."/>
            <person name="Dewar K."/>
            <person name="Conant G."/>
            <person name="Drula E."/>
            <person name="Henrissat B."/>
            <person name="Hansel C."/>
            <person name="Singer S."/>
            <person name="Hutchinson M.I."/>
            <person name="de Vries R.P."/>
            <person name="Natvig D.O."/>
            <person name="Powell A.J."/>
            <person name="Tsang A."/>
            <person name="Grigoriev I.V."/>
        </authorList>
    </citation>
    <scope>NUCLEOTIDE SEQUENCE [LARGE SCALE GENOMIC DNA]</scope>
    <source>
        <strain evidence="2 3">CBS 494.80</strain>
    </source>
</reference>
<gene>
    <name evidence="2" type="ORF">VTL71DRAFT_7734</name>
</gene>
<protein>
    <submittedName>
        <fullName evidence="2">Uncharacterized protein</fullName>
    </submittedName>
</protein>
<dbReference type="EMBL" id="JAZHXI010000002">
    <property type="protein sequence ID" value="KAL2073956.1"/>
    <property type="molecule type" value="Genomic_DNA"/>
</dbReference>